<keyword evidence="1" id="KW-1133">Transmembrane helix</keyword>
<dbReference type="HOGENOM" id="CLU_1560392_0_0_6"/>
<evidence type="ECO:0000313" key="3">
    <source>
        <dbReference type="EMBL" id="ABS77104.2"/>
    </source>
</evidence>
<sequence>MEENTMFLMRNRTYWLHVFIQTLGATAFMGLVLLGLNKVADAKIIWAAGASTLASSAFLIFCVPDSPVAKPLKIIGGYVVATLVGEGMRLLINFLCQLLPHCHVADPPLRLFELAAALSVGVTFLLMVLFKLEHPPAAGLAVVMVLDIRNMEAMLIILAAAILLTLIRTIFRNQLRRLV</sequence>
<evidence type="ECO:0000313" key="4">
    <source>
        <dbReference type="Proteomes" id="UP000008555"/>
    </source>
</evidence>
<feature type="transmembrane region" description="Helical" evidence="1">
    <location>
        <begin position="14"/>
        <end position="37"/>
    </location>
</feature>
<dbReference type="Proteomes" id="UP000008555">
    <property type="component" value="Chromosome"/>
</dbReference>
<evidence type="ECO:0000256" key="1">
    <source>
        <dbReference type="SAM" id="Phobius"/>
    </source>
</evidence>
<keyword evidence="1" id="KW-0472">Membrane</keyword>
<feature type="domain" description="HPP transmembrane region" evidence="2">
    <location>
        <begin position="15"/>
        <end position="174"/>
    </location>
</feature>
<feature type="transmembrane region" description="Helical" evidence="1">
    <location>
        <begin position="44"/>
        <end position="63"/>
    </location>
</feature>
<dbReference type="AlphaFoldDB" id="A9KE68"/>
<accession>A9KE68</accession>
<feature type="transmembrane region" description="Helical" evidence="1">
    <location>
        <begin position="150"/>
        <end position="171"/>
    </location>
</feature>
<feature type="transmembrane region" description="Helical" evidence="1">
    <location>
        <begin position="111"/>
        <end position="130"/>
    </location>
</feature>
<feature type="transmembrane region" description="Helical" evidence="1">
    <location>
        <begin position="75"/>
        <end position="99"/>
    </location>
</feature>
<dbReference type="KEGG" id="cbd:CBUD_1226"/>
<reference evidence="3 4" key="1">
    <citation type="journal article" date="2009" name="Infect. Immun.">
        <title>Comparative genomics reveal extensive transposon-mediated genomic plasticity and diversity among potential effector proteins within the genus Coxiella.</title>
        <authorList>
            <person name="Beare P.A."/>
            <person name="Unsworth N."/>
            <person name="Andoh M."/>
            <person name="Voth D.E."/>
            <person name="Omsland A."/>
            <person name="Gilk S.D."/>
            <person name="Williams K.P."/>
            <person name="Sobral B.W."/>
            <person name="Kupko J.J.III."/>
            <person name="Porcella S.F."/>
            <person name="Samuel J.E."/>
            <person name="Heinzen R.A."/>
        </authorList>
    </citation>
    <scope>NUCLEOTIDE SEQUENCE [LARGE SCALE GENOMIC DNA]</scope>
    <source>
        <strain evidence="3 4">Dugway 5J108-111</strain>
    </source>
</reference>
<keyword evidence="1" id="KW-0812">Transmembrane</keyword>
<dbReference type="EMBL" id="CP000733">
    <property type="protein sequence ID" value="ABS77104.2"/>
    <property type="molecule type" value="Genomic_DNA"/>
</dbReference>
<dbReference type="Pfam" id="PF04982">
    <property type="entry name" value="TM_HPP"/>
    <property type="match status" value="1"/>
</dbReference>
<dbReference type="InterPro" id="IPR058581">
    <property type="entry name" value="TM_HPP"/>
</dbReference>
<proteinExistence type="predicted"/>
<organism evidence="3 4">
    <name type="scientific">Coxiella burnetii (strain Dugway 5J108-111)</name>
    <dbReference type="NCBI Taxonomy" id="434922"/>
    <lineage>
        <taxon>Bacteria</taxon>
        <taxon>Pseudomonadati</taxon>
        <taxon>Pseudomonadota</taxon>
        <taxon>Gammaproteobacteria</taxon>
        <taxon>Legionellales</taxon>
        <taxon>Coxiellaceae</taxon>
        <taxon>Coxiella</taxon>
    </lineage>
</organism>
<dbReference type="PANTHER" id="PTHR33741">
    <property type="entry name" value="TRANSMEMBRANE PROTEIN DDB_G0269096-RELATED"/>
    <property type="match status" value="1"/>
</dbReference>
<gene>
    <name evidence="3" type="ordered locus">CBUD_1226</name>
</gene>
<evidence type="ECO:0000259" key="2">
    <source>
        <dbReference type="Pfam" id="PF04982"/>
    </source>
</evidence>
<protein>
    <submittedName>
        <fullName evidence="3">Hypothetical membrane spanning protein</fullName>
    </submittedName>
</protein>
<dbReference type="InterPro" id="IPR007065">
    <property type="entry name" value="HPP"/>
</dbReference>
<dbReference type="PANTHER" id="PTHR33741:SF5">
    <property type="entry name" value="TRANSMEMBRANE PROTEIN DDB_G0269096-RELATED"/>
    <property type="match status" value="1"/>
</dbReference>
<name>A9KE68_COXBN</name>